<reference evidence="1" key="1">
    <citation type="submission" date="2020-07" db="EMBL/GenBank/DDBJ databases">
        <title>Multicomponent nature underlies the extraordinary mechanical properties of spider dragline silk.</title>
        <authorList>
            <person name="Kono N."/>
            <person name="Nakamura H."/>
            <person name="Mori M."/>
            <person name="Yoshida Y."/>
            <person name="Ohtoshi R."/>
            <person name="Malay A.D."/>
            <person name="Moran D.A.P."/>
            <person name="Tomita M."/>
            <person name="Numata K."/>
            <person name="Arakawa K."/>
        </authorList>
    </citation>
    <scope>NUCLEOTIDE SEQUENCE</scope>
</reference>
<evidence type="ECO:0000313" key="1">
    <source>
        <dbReference type="EMBL" id="GFR11873.1"/>
    </source>
</evidence>
<gene>
    <name evidence="1" type="primary">Wcon_01061</name>
    <name evidence="1" type="ORF">TNCT_218071</name>
</gene>
<sequence length="801" mass="92533">MVIKLIRGEKIFYLMVTFPTCITTSPGKMYNLLFYACCYCCSSRLGMVNFHPSREFWESSLEMPVSSLLKDFQNPILRESWLNSLSGRQLTVIFLHLFKDQQNAQLFKEHELWKHDDIPTQQKRKMLTDVSESLLNYYLVSRFSNSKSELAITEVAKPVLNSELYLLQNNKYDRKSLLFTLFITDPNLLKQIFHFNKVQKKSFSPCILKNPPRQRSTSFKDFLSDSVLQEILTHHDLSRDDGFTSQFQGFFHHQDRIYLFIRRASDSDLILNSNQVVHGYKPDRIILDFSSNANQVNLCTKNIKHGLKIANSIVSQYFEYECSFVDVHNHNAVAQVRTFISSCVQKSIPNVSMYELRFLSSKPRTYLTLTTDNIEGVLQKIEPVVGSVLRDISLIQHVKSTCLIKKNVKILNHCLKISMDLPSCQKQNPATYRQIITDLLTWNNSYDAPNHDYLEVAQYLSSLGFLNLREYYFIICANDKDDLDLHVINPFCNNRLEIASDYDEDYDDPIMCDLCERDILPDTYKKQRYYSLGVTINYLKVIEWFEEQLASLNITSNKVATGVYYVIVGTSLVSLIIPDCCSDKSYLTIDKLKINPAALISFNKENFKPFLDLYIVPIADLICEHQTLSEVLGEAVEKGVPKLLPNVSFQALNCYPYIPLQQTKLATQEKTLQLQIKNGNIYINDIEVVNKQSKLGMNIFFILLEQFWHDFKEGIPPEQHKTLSIGQIADSLGNISDTEQQIRKPINRMQKTMAEKLAKTLGLNVKRDDIIQTLPWSGIGIKEYGYRLNPFTLLLKKSYFL</sequence>
<dbReference type="OrthoDB" id="7146491at2759"/>
<dbReference type="AlphaFoldDB" id="A0A8X6J664"/>
<evidence type="ECO:0000313" key="2">
    <source>
        <dbReference type="Proteomes" id="UP000887116"/>
    </source>
</evidence>
<proteinExistence type="predicted"/>
<name>A0A8X6J664_TRICU</name>
<comment type="caution">
    <text evidence="1">The sequence shown here is derived from an EMBL/GenBank/DDBJ whole genome shotgun (WGS) entry which is preliminary data.</text>
</comment>
<protein>
    <submittedName>
        <fullName evidence="1">Putative phage related protein</fullName>
    </submittedName>
</protein>
<accession>A0A8X6J664</accession>
<dbReference type="EMBL" id="BMAO01026721">
    <property type="protein sequence ID" value="GFR11873.1"/>
    <property type="molecule type" value="Genomic_DNA"/>
</dbReference>
<keyword evidence="2" id="KW-1185">Reference proteome</keyword>
<dbReference type="Proteomes" id="UP000887116">
    <property type="component" value="Unassembled WGS sequence"/>
</dbReference>
<organism evidence="1 2">
    <name type="scientific">Trichonephila clavata</name>
    <name type="common">Joro spider</name>
    <name type="synonym">Nephila clavata</name>
    <dbReference type="NCBI Taxonomy" id="2740835"/>
    <lineage>
        <taxon>Eukaryota</taxon>
        <taxon>Metazoa</taxon>
        <taxon>Ecdysozoa</taxon>
        <taxon>Arthropoda</taxon>
        <taxon>Chelicerata</taxon>
        <taxon>Arachnida</taxon>
        <taxon>Araneae</taxon>
        <taxon>Araneomorphae</taxon>
        <taxon>Entelegynae</taxon>
        <taxon>Araneoidea</taxon>
        <taxon>Nephilidae</taxon>
        <taxon>Trichonephila</taxon>
    </lineage>
</organism>